<dbReference type="EMBL" id="AP021874">
    <property type="protein sequence ID" value="BBO68543.1"/>
    <property type="molecule type" value="Genomic_DNA"/>
</dbReference>
<keyword evidence="1" id="KW-0175">Coiled coil</keyword>
<protein>
    <submittedName>
        <fullName evidence="2">Uncharacterized protein</fullName>
    </submittedName>
</protein>
<evidence type="ECO:0000313" key="2">
    <source>
        <dbReference type="EMBL" id="BBO68543.1"/>
    </source>
</evidence>
<dbReference type="AlphaFoldDB" id="A0A5K7YJ47"/>
<feature type="coiled-coil region" evidence="1">
    <location>
        <begin position="163"/>
        <end position="190"/>
    </location>
</feature>
<proteinExistence type="predicted"/>
<sequence length="322" mass="35550">MATSDAFKKKPLWLSIEENILALDSQDLSGGKLEPTIQRVAGLLDNAGFNVSRHGGNLLKLRWAVDKAVKVGKPLLEDLNAAIAAFSLEDVADPHSATNKLLDDIGETWPELKIPERRADVIKLVKQTRLDLLIAKAKALSGDESIRLLIEEEVASEVITSALEISEEKLEQVKAEIKKERAEKERVATLLEAVAGKSEEEKVRHLYDNNVSEALIIEMAGVDQGAIDAVKKAMEDEIKEKQRLAEEEAARKKAAAEGPALEDIPPGELADYIESIREIMEFSEEEKEIRVMCEQSSIPKCLVDIAVSEPDRLDELEKNAEG</sequence>
<keyword evidence="3" id="KW-1185">Reference proteome</keyword>
<reference evidence="2 3" key="1">
    <citation type="submission" date="2019-11" db="EMBL/GenBank/DDBJ databases">
        <title>Comparative genomics of hydrocarbon-degrading Desulfosarcina strains.</title>
        <authorList>
            <person name="Watanabe M."/>
            <person name="Kojima H."/>
            <person name="Fukui M."/>
        </authorList>
    </citation>
    <scope>NUCLEOTIDE SEQUENCE [LARGE SCALE GENOMIC DNA]</scope>
    <source>
        <strain evidence="2 3">PL12</strain>
    </source>
</reference>
<evidence type="ECO:0000313" key="3">
    <source>
        <dbReference type="Proteomes" id="UP000427906"/>
    </source>
</evidence>
<gene>
    <name evidence="2" type="ORF">DSCA_24730</name>
</gene>
<dbReference type="Proteomes" id="UP000427906">
    <property type="component" value="Chromosome"/>
</dbReference>
<dbReference type="KEGG" id="dalk:DSCA_24730"/>
<evidence type="ECO:0000256" key="1">
    <source>
        <dbReference type="SAM" id="Coils"/>
    </source>
</evidence>
<name>A0A5K7YJ47_9BACT</name>
<dbReference type="RefSeq" id="WP_155316693.1">
    <property type="nucleotide sequence ID" value="NZ_AP021874.1"/>
</dbReference>
<organism evidence="2 3">
    <name type="scientific">Desulfosarcina alkanivorans</name>
    <dbReference type="NCBI Taxonomy" id="571177"/>
    <lineage>
        <taxon>Bacteria</taxon>
        <taxon>Pseudomonadati</taxon>
        <taxon>Thermodesulfobacteriota</taxon>
        <taxon>Desulfobacteria</taxon>
        <taxon>Desulfobacterales</taxon>
        <taxon>Desulfosarcinaceae</taxon>
        <taxon>Desulfosarcina</taxon>
    </lineage>
</organism>
<dbReference type="OrthoDB" id="5415932at2"/>
<accession>A0A5K7YJ47</accession>